<reference evidence="9" key="2">
    <citation type="submission" date="2018-03" db="EMBL/GenBank/DDBJ databases">
        <title>The Triticum urartu genome reveals the dynamic nature of wheat genome evolution.</title>
        <authorList>
            <person name="Ling H."/>
            <person name="Ma B."/>
            <person name="Shi X."/>
            <person name="Liu H."/>
            <person name="Dong L."/>
            <person name="Sun H."/>
            <person name="Cao Y."/>
            <person name="Gao Q."/>
            <person name="Zheng S."/>
            <person name="Li Y."/>
            <person name="Yu Y."/>
            <person name="Du H."/>
            <person name="Qi M."/>
            <person name="Li Y."/>
            <person name="Yu H."/>
            <person name="Cui Y."/>
            <person name="Wang N."/>
            <person name="Chen C."/>
            <person name="Wu H."/>
            <person name="Zhao Y."/>
            <person name="Zhang J."/>
            <person name="Li Y."/>
            <person name="Zhou W."/>
            <person name="Zhang B."/>
            <person name="Hu W."/>
            <person name="Eijk M."/>
            <person name="Tang J."/>
            <person name="Witsenboer H."/>
            <person name="Zhao S."/>
            <person name="Li Z."/>
            <person name="Zhang A."/>
            <person name="Wang D."/>
            <person name="Liang C."/>
        </authorList>
    </citation>
    <scope>NUCLEOTIDE SEQUENCE [LARGE SCALE GENOMIC DNA]</scope>
    <source>
        <strain evidence="9">cv. G1812</strain>
    </source>
</reference>
<keyword evidence="3" id="KW-0805">Transcription regulation</keyword>
<proteinExistence type="predicted"/>
<dbReference type="GO" id="GO:0000160">
    <property type="term" value="P:phosphorelay signal transduction system"/>
    <property type="evidence" value="ECO:0007669"/>
    <property type="project" value="UniProtKB-KW"/>
</dbReference>
<dbReference type="Gene3D" id="3.40.50.2300">
    <property type="match status" value="1"/>
</dbReference>
<dbReference type="GO" id="GO:0003677">
    <property type="term" value="F:DNA binding"/>
    <property type="evidence" value="ECO:0007669"/>
    <property type="project" value="UniProtKB-KW"/>
</dbReference>
<dbReference type="NCBIfam" id="TIGR01557">
    <property type="entry name" value="myb_SHAQKYF"/>
    <property type="match status" value="1"/>
</dbReference>
<evidence type="ECO:0000256" key="5">
    <source>
        <dbReference type="ARBA" id="ARBA00023163"/>
    </source>
</evidence>
<dbReference type="AlphaFoldDB" id="A0A8R7PK72"/>
<sequence>MPRENRDMLDLVISGVHMLDMDGFKLLELVGLEMDLPVIMLSVNGETKTVMKEITHGACIYLLKPIHIEELRNIWQHVVWSVELYRKFISAVNHLGIDKGVPKRILELMNVEKLTRENVASRLQASHLLNFLVVISRSVPCAFHTCRALSVLQPTTRHSEIIVLRKSCN</sequence>
<evidence type="ECO:0000256" key="6">
    <source>
        <dbReference type="ARBA" id="ARBA00023242"/>
    </source>
</evidence>
<dbReference type="InterPro" id="IPR045279">
    <property type="entry name" value="ARR-like"/>
</dbReference>
<protein>
    <recommendedName>
        <fullName evidence="8">Response regulatory domain-containing protein</fullName>
    </recommendedName>
</protein>
<keyword evidence="4" id="KW-0238">DNA-binding</keyword>
<dbReference type="InterPro" id="IPR011006">
    <property type="entry name" value="CheY-like_superfamily"/>
</dbReference>
<evidence type="ECO:0000256" key="3">
    <source>
        <dbReference type="ARBA" id="ARBA00023015"/>
    </source>
</evidence>
<evidence type="ECO:0000313" key="9">
    <source>
        <dbReference type="EnsemblPlants" id="TuG1812G0200005546.01.T02"/>
    </source>
</evidence>
<accession>A0A8R7PK72</accession>
<dbReference type="CDD" id="cd17584">
    <property type="entry name" value="REC_typeB_ARR-like"/>
    <property type="match status" value="1"/>
</dbReference>
<keyword evidence="6" id="KW-0539">Nucleus</keyword>
<dbReference type="GO" id="GO:0005634">
    <property type="term" value="C:nucleus"/>
    <property type="evidence" value="ECO:0007669"/>
    <property type="project" value="UniProtKB-SubCell"/>
</dbReference>
<feature type="domain" description="Response regulatory" evidence="8">
    <location>
        <begin position="1"/>
        <end position="79"/>
    </location>
</feature>
<dbReference type="InterPro" id="IPR001789">
    <property type="entry name" value="Sig_transdc_resp-reg_receiver"/>
</dbReference>
<evidence type="ECO:0000256" key="1">
    <source>
        <dbReference type="ARBA" id="ARBA00004123"/>
    </source>
</evidence>
<evidence type="ECO:0000313" key="10">
    <source>
        <dbReference type="Proteomes" id="UP000015106"/>
    </source>
</evidence>
<dbReference type="GO" id="GO:0009736">
    <property type="term" value="P:cytokinin-activated signaling pathway"/>
    <property type="evidence" value="ECO:0007669"/>
    <property type="project" value="InterPro"/>
</dbReference>
<keyword evidence="10" id="KW-1185">Reference proteome</keyword>
<dbReference type="Gene3D" id="1.10.10.60">
    <property type="entry name" value="Homeodomain-like"/>
    <property type="match status" value="1"/>
</dbReference>
<dbReference type="FunFam" id="1.10.10.60:FF:000007">
    <property type="entry name" value="Two-component response regulator"/>
    <property type="match status" value="1"/>
</dbReference>
<dbReference type="PANTHER" id="PTHR43874:SF205">
    <property type="entry name" value="TWO-COMPONENT RESPONSE REGULATOR ORR23"/>
    <property type="match status" value="1"/>
</dbReference>
<dbReference type="InterPro" id="IPR006447">
    <property type="entry name" value="Myb_dom_plants"/>
</dbReference>
<dbReference type="Gramene" id="TuG1812G0200005546.01.T02">
    <property type="protein sequence ID" value="TuG1812G0200005546.01.T02"/>
    <property type="gene ID" value="TuG1812G0200005546.01"/>
</dbReference>
<organism evidence="9 10">
    <name type="scientific">Triticum urartu</name>
    <name type="common">Red wild einkorn</name>
    <name type="synonym">Crithodium urartu</name>
    <dbReference type="NCBI Taxonomy" id="4572"/>
    <lineage>
        <taxon>Eukaryota</taxon>
        <taxon>Viridiplantae</taxon>
        <taxon>Streptophyta</taxon>
        <taxon>Embryophyta</taxon>
        <taxon>Tracheophyta</taxon>
        <taxon>Spermatophyta</taxon>
        <taxon>Magnoliopsida</taxon>
        <taxon>Liliopsida</taxon>
        <taxon>Poales</taxon>
        <taxon>Poaceae</taxon>
        <taxon>BOP clade</taxon>
        <taxon>Pooideae</taxon>
        <taxon>Triticodae</taxon>
        <taxon>Triticeae</taxon>
        <taxon>Triticinae</taxon>
        <taxon>Triticum</taxon>
    </lineage>
</organism>
<evidence type="ECO:0000256" key="7">
    <source>
        <dbReference type="PROSITE-ProRule" id="PRU00169"/>
    </source>
</evidence>
<evidence type="ECO:0000256" key="4">
    <source>
        <dbReference type="ARBA" id="ARBA00023125"/>
    </source>
</evidence>
<keyword evidence="2" id="KW-0902">Two-component regulatory system</keyword>
<dbReference type="PROSITE" id="PS50110">
    <property type="entry name" value="RESPONSE_REGULATORY"/>
    <property type="match status" value="1"/>
</dbReference>
<dbReference type="PANTHER" id="PTHR43874">
    <property type="entry name" value="TWO-COMPONENT RESPONSE REGULATOR"/>
    <property type="match status" value="1"/>
</dbReference>
<comment type="caution">
    <text evidence="7">Lacks conserved residue(s) required for the propagation of feature annotation.</text>
</comment>
<evidence type="ECO:0000256" key="2">
    <source>
        <dbReference type="ARBA" id="ARBA00023012"/>
    </source>
</evidence>
<reference evidence="9" key="3">
    <citation type="submission" date="2022-06" db="UniProtKB">
        <authorList>
            <consortium name="EnsemblPlants"/>
        </authorList>
    </citation>
    <scope>IDENTIFICATION</scope>
</reference>
<dbReference type="SUPFAM" id="SSF52172">
    <property type="entry name" value="CheY-like"/>
    <property type="match status" value="1"/>
</dbReference>
<reference evidence="10" key="1">
    <citation type="journal article" date="2013" name="Nature">
        <title>Draft genome of the wheat A-genome progenitor Triticum urartu.</title>
        <authorList>
            <person name="Ling H.Q."/>
            <person name="Zhao S."/>
            <person name="Liu D."/>
            <person name="Wang J."/>
            <person name="Sun H."/>
            <person name="Zhang C."/>
            <person name="Fan H."/>
            <person name="Li D."/>
            <person name="Dong L."/>
            <person name="Tao Y."/>
            <person name="Gao C."/>
            <person name="Wu H."/>
            <person name="Li Y."/>
            <person name="Cui Y."/>
            <person name="Guo X."/>
            <person name="Zheng S."/>
            <person name="Wang B."/>
            <person name="Yu K."/>
            <person name="Liang Q."/>
            <person name="Yang W."/>
            <person name="Lou X."/>
            <person name="Chen J."/>
            <person name="Feng M."/>
            <person name="Jian J."/>
            <person name="Zhang X."/>
            <person name="Luo G."/>
            <person name="Jiang Y."/>
            <person name="Liu J."/>
            <person name="Wang Z."/>
            <person name="Sha Y."/>
            <person name="Zhang B."/>
            <person name="Wu H."/>
            <person name="Tang D."/>
            <person name="Shen Q."/>
            <person name="Xue P."/>
            <person name="Zou S."/>
            <person name="Wang X."/>
            <person name="Liu X."/>
            <person name="Wang F."/>
            <person name="Yang Y."/>
            <person name="An X."/>
            <person name="Dong Z."/>
            <person name="Zhang K."/>
            <person name="Zhang X."/>
            <person name="Luo M.C."/>
            <person name="Dvorak J."/>
            <person name="Tong Y."/>
            <person name="Wang J."/>
            <person name="Yang H."/>
            <person name="Li Z."/>
            <person name="Wang D."/>
            <person name="Zhang A."/>
            <person name="Wang J."/>
        </authorList>
    </citation>
    <scope>NUCLEOTIDE SEQUENCE</scope>
    <source>
        <strain evidence="10">cv. G1812</strain>
    </source>
</reference>
<name>A0A8R7PK72_TRIUA</name>
<dbReference type="Pfam" id="PF00072">
    <property type="entry name" value="Response_reg"/>
    <property type="match status" value="1"/>
</dbReference>
<comment type="subcellular location">
    <subcellularLocation>
        <location evidence="1">Nucleus</location>
    </subcellularLocation>
</comment>
<evidence type="ECO:0000259" key="8">
    <source>
        <dbReference type="PROSITE" id="PS50110"/>
    </source>
</evidence>
<dbReference type="Proteomes" id="UP000015106">
    <property type="component" value="Chromosome 2"/>
</dbReference>
<dbReference type="EnsemblPlants" id="TuG1812G0200005546.01.T02">
    <property type="protein sequence ID" value="TuG1812G0200005546.01.T02"/>
    <property type="gene ID" value="TuG1812G0200005546.01"/>
</dbReference>
<keyword evidence="5" id="KW-0804">Transcription</keyword>